<proteinExistence type="predicted"/>
<organism evidence="1 2">
    <name type="scientific">Fusarium coffeatum</name>
    <dbReference type="NCBI Taxonomy" id="231269"/>
    <lineage>
        <taxon>Eukaryota</taxon>
        <taxon>Fungi</taxon>
        <taxon>Dikarya</taxon>
        <taxon>Ascomycota</taxon>
        <taxon>Pezizomycotina</taxon>
        <taxon>Sordariomycetes</taxon>
        <taxon>Hypocreomycetidae</taxon>
        <taxon>Hypocreales</taxon>
        <taxon>Nectriaceae</taxon>
        <taxon>Fusarium</taxon>
        <taxon>Fusarium incarnatum-equiseti species complex</taxon>
    </lineage>
</organism>
<dbReference type="RefSeq" id="XP_031019798.1">
    <property type="nucleotide sequence ID" value="XM_031156092.1"/>
</dbReference>
<dbReference type="AlphaFoldDB" id="A0A366S797"/>
<keyword evidence="2" id="KW-1185">Reference proteome</keyword>
<sequence length="261" mass="28682">MRKHPKVKHSPSIGITVSSKPVADVKPQIDIQLLADITAPELEVTRHLAVRPPAIGAPEVTGLLPVLGENNAIEQRRLARHGHQELQQVAANEIVRMVQQAPSLVNLLEEATTTPPANEEVARLEVSLLLSSACTVNRSQRNNIIKGNSLTNNGHQDKAHTGSQWEENVDLLNKTQANKSHLTKNPTQTKAIHNNHRMGNSSSRMDNNSLILSNIMLNSSPIPSSNRITNSPTTIKIKTHHSHPRTHRTTLKVAPRILPTD</sequence>
<comment type="caution">
    <text evidence="1">The sequence shown here is derived from an EMBL/GenBank/DDBJ whole genome shotgun (WGS) entry which is preliminary data.</text>
</comment>
<dbReference type="EMBL" id="QKXC01000041">
    <property type="protein sequence ID" value="RBR25207.1"/>
    <property type="molecule type" value="Genomic_DNA"/>
</dbReference>
<reference evidence="1 2" key="1">
    <citation type="submission" date="2018-06" db="EMBL/GenBank/DDBJ databases">
        <title>Fusarium incarnatum-equiseti species complex species 28.</title>
        <authorList>
            <person name="Gardiner D.M."/>
        </authorList>
    </citation>
    <scope>NUCLEOTIDE SEQUENCE [LARGE SCALE GENOMIC DNA]</scope>
    <source>
        <strain evidence="1 2">FIESC_28</strain>
    </source>
</reference>
<gene>
    <name evidence="1" type="ORF">FIESC28_01942</name>
</gene>
<dbReference type="OrthoDB" id="10633946at2759"/>
<evidence type="ECO:0000313" key="2">
    <source>
        <dbReference type="Proteomes" id="UP000253153"/>
    </source>
</evidence>
<protein>
    <submittedName>
        <fullName evidence="1">Uncharacterized protein</fullName>
    </submittedName>
</protein>
<dbReference type="GeneID" id="41991388"/>
<dbReference type="Proteomes" id="UP000253153">
    <property type="component" value="Unassembled WGS sequence"/>
</dbReference>
<name>A0A366S797_9HYPO</name>
<accession>A0A366S797</accession>
<evidence type="ECO:0000313" key="1">
    <source>
        <dbReference type="EMBL" id="RBR25207.1"/>
    </source>
</evidence>